<evidence type="ECO:0000313" key="16">
    <source>
        <dbReference type="EMBL" id="CAI8032096.1"/>
    </source>
</evidence>
<evidence type="ECO:0000256" key="4">
    <source>
        <dbReference type="ARBA" id="ARBA00007882"/>
    </source>
</evidence>
<keyword evidence="8" id="KW-0677">Repeat</keyword>
<dbReference type="Gene3D" id="1.25.40.10">
    <property type="entry name" value="Tetratricopeptide repeat domain"/>
    <property type="match status" value="2"/>
</dbReference>
<keyword evidence="17" id="KW-1185">Reference proteome</keyword>
<feature type="transmembrane region" description="Helical" evidence="14">
    <location>
        <begin position="412"/>
        <end position="432"/>
    </location>
</feature>
<keyword evidence="9 13" id="KW-0802">TPR repeat</keyword>
<comment type="similarity">
    <text evidence="4">Belongs to the TMTC family.</text>
</comment>
<evidence type="ECO:0000256" key="12">
    <source>
        <dbReference type="ARBA" id="ARBA00023136"/>
    </source>
</evidence>
<dbReference type="Pfam" id="PF08409">
    <property type="entry name" value="TMTC_DUF1736"/>
    <property type="match status" value="1"/>
</dbReference>
<proteinExistence type="inferred from homology"/>
<feature type="transmembrane region" description="Helical" evidence="14">
    <location>
        <begin position="287"/>
        <end position="307"/>
    </location>
</feature>
<dbReference type="InterPro" id="IPR013618">
    <property type="entry name" value="TMTC_DUF1736"/>
</dbReference>
<evidence type="ECO:0000256" key="2">
    <source>
        <dbReference type="ARBA" id="ARBA00004240"/>
    </source>
</evidence>
<evidence type="ECO:0000256" key="5">
    <source>
        <dbReference type="ARBA" id="ARBA00012839"/>
    </source>
</evidence>
<evidence type="ECO:0000256" key="9">
    <source>
        <dbReference type="ARBA" id="ARBA00022803"/>
    </source>
</evidence>
<evidence type="ECO:0000256" key="14">
    <source>
        <dbReference type="SAM" id="Phobius"/>
    </source>
</evidence>
<feature type="domain" description="DUF1736" evidence="15">
    <location>
        <begin position="267"/>
        <end position="337"/>
    </location>
</feature>
<keyword evidence="7 14" id="KW-0812">Transmembrane</keyword>
<dbReference type="GO" id="GO:0016020">
    <property type="term" value="C:membrane"/>
    <property type="evidence" value="ECO:0007669"/>
    <property type="project" value="UniProtKB-SubCell"/>
</dbReference>
<keyword evidence="11 14" id="KW-1133">Transmembrane helix</keyword>
<feature type="transmembrane region" description="Helical" evidence="14">
    <location>
        <begin position="116"/>
        <end position="141"/>
    </location>
</feature>
<feature type="repeat" description="TPR" evidence="13">
    <location>
        <begin position="482"/>
        <end position="515"/>
    </location>
</feature>
<dbReference type="PROSITE" id="PS50005">
    <property type="entry name" value="TPR"/>
    <property type="match status" value="3"/>
</dbReference>
<feature type="transmembrane region" description="Helical" evidence="14">
    <location>
        <begin position="328"/>
        <end position="348"/>
    </location>
</feature>
<evidence type="ECO:0000256" key="1">
    <source>
        <dbReference type="ARBA" id="ARBA00004141"/>
    </source>
</evidence>
<feature type="transmembrane region" description="Helical" evidence="14">
    <location>
        <begin position="381"/>
        <end position="400"/>
    </location>
</feature>
<comment type="subcellular location">
    <subcellularLocation>
        <location evidence="2">Endoplasmic reticulum</location>
    </subcellularLocation>
    <subcellularLocation>
        <location evidence="1">Membrane</location>
        <topology evidence="1">Multi-pass membrane protein</topology>
    </subcellularLocation>
</comment>
<dbReference type="Proteomes" id="UP001174909">
    <property type="component" value="Unassembled WGS sequence"/>
</dbReference>
<name>A0AA35WX78_GEOBA</name>
<dbReference type="SUPFAM" id="SSF48452">
    <property type="entry name" value="TPR-like"/>
    <property type="match status" value="1"/>
</dbReference>
<feature type="transmembrane region" description="Helical" evidence="14">
    <location>
        <begin position="12"/>
        <end position="33"/>
    </location>
</feature>
<dbReference type="AlphaFoldDB" id="A0AA35WX78"/>
<dbReference type="GO" id="GO:0004169">
    <property type="term" value="F:dolichyl-phosphate-mannose-protein mannosyltransferase activity"/>
    <property type="evidence" value="ECO:0007669"/>
    <property type="project" value="UniProtKB-EC"/>
</dbReference>
<evidence type="ECO:0000256" key="7">
    <source>
        <dbReference type="ARBA" id="ARBA00022692"/>
    </source>
</evidence>
<gene>
    <name evidence="16" type="ORF">GBAR_LOCUS18174</name>
</gene>
<evidence type="ECO:0000256" key="3">
    <source>
        <dbReference type="ARBA" id="ARBA00004922"/>
    </source>
</evidence>
<accession>A0AA35WX78</accession>
<comment type="caution">
    <text evidence="16">The sequence shown here is derived from an EMBL/GenBank/DDBJ whole genome shotgun (WGS) entry which is preliminary data.</text>
</comment>
<keyword evidence="10" id="KW-0256">Endoplasmic reticulum</keyword>
<comment type="pathway">
    <text evidence="3">Protein modification; protein glycosylation.</text>
</comment>
<dbReference type="GO" id="GO:0005783">
    <property type="term" value="C:endoplasmic reticulum"/>
    <property type="evidence" value="ECO:0007669"/>
    <property type="project" value="UniProtKB-SubCell"/>
</dbReference>
<sequence length="687" mass="77211">MRREAADQCKMPNLRGTVGAASVCAALGAILYINTLSCGFAFDDKAVIVDNQDLRPNVSWANVFLNDFWGTPMSSPDSHKSYRPLTMATFRLNYMLHELEPLGYHLVNVLLHSAVVYLYVLLCGVVFSEVWPALIAGLLFAVHPIHTEAVAGIVGRAELLSCLFFILAIYYYIGAIRSPNGSKKLVLSLLSVLCSLVSKEQGVTVVGVCLVYDLFIANKITLSELLWMMNGKSSQWLPRWSAMLRRTVVMVTFTAVVMGIRLTMMRNRPTFNALDNEGLYLDPPHRYLHWAYLVFINTWLLINPSHLMHDYRMGAIPLLRTLSDPRHILTLLTFSIYLFLGLFSLGIFDRSEKCVKNSETKIGGRFRRQSGNWEYSRSQNMLLFGLSMLIFPFIPASNLFMTVGFVVAERVLYLPSLGACFVVGYGVSVLFASPRKSVRVAAVIFFCLVLVSQCVKVVVRNPVWESKLTLYEAGVKLYPHNGNLLGNIGLNYRRRGDNELAERVYRYSMEVAPEASLSFMNFGVMLKEDGRLKEAEEVLKQAAETIMDDPTAEGKEERKAKIHVTVGNLISADANRLEEALRYISKAVSIYPNLPNSHNSKGSVLHRMGRMLDAKSAFEEAIRCNPNYANAHFNLGLVLYQTGNLTGSIHEFRTTIRIDPNHTMARLQLQNMKENGEIPSTKSQVKR</sequence>
<evidence type="ECO:0000259" key="15">
    <source>
        <dbReference type="Pfam" id="PF08409"/>
    </source>
</evidence>
<feature type="repeat" description="TPR" evidence="13">
    <location>
        <begin position="629"/>
        <end position="662"/>
    </location>
</feature>
<reference evidence="16" key="1">
    <citation type="submission" date="2023-03" db="EMBL/GenBank/DDBJ databases">
        <authorList>
            <person name="Steffen K."/>
            <person name="Cardenas P."/>
        </authorList>
    </citation>
    <scope>NUCLEOTIDE SEQUENCE</scope>
</reference>
<evidence type="ECO:0000256" key="8">
    <source>
        <dbReference type="ARBA" id="ARBA00022737"/>
    </source>
</evidence>
<evidence type="ECO:0000256" key="13">
    <source>
        <dbReference type="PROSITE-ProRule" id="PRU00339"/>
    </source>
</evidence>
<dbReference type="Pfam" id="PF13432">
    <property type="entry name" value="TPR_16"/>
    <property type="match status" value="2"/>
</dbReference>
<dbReference type="EC" id="2.4.1.109" evidence="5"/>
<keyword evidence="12 14" id="KW-0472">Membrane</keyword>
<evidence type="ECO:0000256" key="11">
    <source>
        <dbReference type="ARBA" id="ARBA00022989"/>
    </source>
</evidence>
<evidence type="ECO:0000256" key="6">
    <source>
        <dbReference type="ARBA" id="ARBA00022679"/>
    </source>
</evidence>
<keyword evidence="6" id="KW-0808">Transferase</keyword>
<feature type="transmembrane region" description="Helical" evidence="14">
    <location>
        <begin position="438"/>
        <end position="459"/>
    </location>
</feature>
<feature type="transmembrane region" description="Helical" evidence="14">
    <location>
        <begin position="205"/>
        <end position="227"/>
    </location>
</feature>
<organism evidence="16 17">
    <name type="scientific">Geodia barretti</name>
    <name type="common">Barrett's horny sponge</name>
    <dbReference type="NCBI Taxonomy" id="519541"/>
    <lineage>
        <taxon>Eukaryota</taxon>
        <taxon>Metazoa</taxon>
        <taxon>Porifera</taxon>
        <taxon>Demospongiae</taxon>
        <taxon>Heteroscleromorpha</taxon>
        <taxon>Tetractinellida</taxon>
        <taxon>Astrophorina</taxon>
        <taxon>Geodiidae</taxon>
        <taxon>Geodia</taxon>
    </lineage>
</organism>
<evidence type="ECO:0000256" key="10">
    <source>
        <dbReference type="ARBA" id="ARBA00022824"/>
    </source>
</evidence>
<feature type="transmembrane region" description="Helical" evidence="14">
    <location>
        <begin position="153"/>
        <end position="173"/>
    </location>
</feature>
<protein>
    <recommendedName>
        <fullName evidence="5">dolichyl-phosphate-mannose--protein mannosyltransferase</fullName>
        <ecNumber evidence="5">2.4.1.109</ecNumber>
    </recommendedName>
</protein>
<dbReference type="InterPro" id="IPR019734">
    <property type="entry name" value="TPR_rpt"/>
</dbReference>
<dbReference type="InterPro" id="IPR011990">
    <property type="entry name" value="TPR-like_helical_dom_sf"/>
</dbReference>
<feature type="transmembrane region" description="Helical" evidence="14">
    <location>
        <begin position="248"/>
        <end position="267"/>
    </location>
</feature>
<dbReference type="SMART" id="SM00028">
    <property type="entry name" value="TPR"/>
    <property type="match status" value="5"/>
</dbReference>
<dbReference type="PANTHER" id="PTHR44395:SF1">
    <property type="entry name" value="PROTEIN O-MANNOSYL-TRANSFERASE TMTC3"/>
    <property type="match status" value="1"/>
</dbReference>
<dbReference type="EMBL" id="CASHTH010002584">
    <property type="protein sequence ID" value="CAI8032096.1"/>
    <property type="molecule type" value="Genomic_DNA"/>
</dbReference>
<dbReference type="PANTHER" id="PTHR44395">
    <property type="match status" value="1"/>
</dbReference>
<evidence type="ECO:0000313" key="17">
    <source>
        <dbReference type="Proteomes" id="UP001174909"/>
    </source>
</evidence>
<feature type="repeat" description="TPR" evidence="13">
    <location>
        <begin position="595"/>
        <end position="628"/>
    </location>
</feature>